<keyword evidence="5" id="KW-1185">Reference proteome</keyword>
<dbReference type="Pfam" id="PF00188">
    <property type="entry name" value="CAP"/>
    <property type="match status" value="1"/>
</dbReference>
<proteinExistence type="predicted"/>
<dbReference type="PANTHER" id="PTHR31157">
    <property type="entry name" value="SCP DOMAIN-CONTAINING PROTEIN"/>
    <property type="match status" value="1"/>
</dbReference>
<feature type="compositionally biased region" description="Low complexity" evidence="1">
    <location>
        <begin position="33"/>
        <end position="84"/>
    </location>
</feature>
<comment type="caution">
    <text evidence="4">The sequence shown here is derived from an EMBL/GenBank/DDBJ whole genome shotgun (WGS) entry which is preliminary data.</text>
</comment>
<dbReference type="InterPro" id="IPR035940">
    <property type="entry name" value="CAP_sf"/>
</dbReference>
<dbReference type="SUPFAM" id="SSF55797">
    <property type="entry name" value="PR-1-like"/>
    <property type="match status" value="1"/>
</dbReference>
<feature type="domain" description="SCP" evidence="3">
    <location>
        <begin position="187"/>
        <end position="293"/>
    </location>
</feature>
<feature type="region of interest" description="Disordered" evidence="1">
    <location>
        <begin position="101"/>
        <end position="164"/>
    </location>
</feature>
<feature type="signal peptide" evidence="2">
    <location>
        <begin position="1"/>
        <end position="22"/>
    </location>
</feature>
<dbReference type="Gene3D" id="3.40.33.10">
    <property type="entry name" value="CAP"/>
    <property type="match status" value="1"/>
</dbReference>
<evidence type="ECO:0000313" key="4">
    <source>
        <dbReference type="EMBL" id="TDF94631.1"/>
    </source>
</evidence>
<dbReference type="OrthoDB" id="8611574at2"/>
<dbReference type="CDD" id="cd05379">
    <property type="entry name" value="CAP_bacterial"/>
    <property type="match status" value="1"/>
</dbReference>
<feature type="region of interest" description="Disordered" evidence="1">
    <location>
        <begin position="31"/>
        <end position="84"/>
    </location>
</feature>
<dbReference type="Proteomes" id="UP000295511">
    <property type="component" value="Unassembled WGS sequence"/>
</dbReference>
<name>A0A4R5KGV5_9MICC</name>
<feature type="compositionally biased region" description="Pro residues" evidence="1">
    <location>
        <begin position="132"/>
        <end position="149"/>
    </location>
</feature>
<sequence>MRRIVVPIAVLVACLLTVLAPASGPQPLPVPLAATGTAPTSPGAPSASGTESTTTTPAPASGSTRPQAEPSPSAPAAVGTAPGAANTAQIPAATVLTTQTPAAPDASAQTPAAPAASSPAVGTGTVGSPQAVGPPPVPSIPPALGPDPLPAAATNGQSSNKGPAAVSQVSAQALVKDDNSAQVLAVFNAINAYRTSLGLNPVKYNPTVSTLSQEWSDNIATRQVIEHRPNFWTDPRALNPNNGAGEVIAVRWDRNAAQLVEWWKSSPAHDALLKDPRFNVIGVGITFTDGNWQTTPTSYTMWGVVNLFGYTTLPAGTVNSPGAGTTPPQQPDPSVCDPIAKVQPPTLNLNAAAIRSAGDIVAVDAAGNLKDYPALGNGSYGPARAVGSGFGGSKELMVTDWDRDGVYDVMAQMQDGRLLLYPGLLGGGFSAPVTLGQFGWQPMTMAVGLWCVGNRLPQVLATDPSGVLYLYPNRGLGPLGPRTQVASGVSALRLSMVDYDANGYQDLLAVEPGGNLRLYRGSGMPAPVAEARPIVGTSWTDYSDLRSLRNVTGLNSTGIAGLLGNGTIEYWDLSSGQLTTPTTPLTGLAGLKLAQ</sequence>
<evidence type="ECO:0000259" key="3">
    <source>
        <dbReference type="Pfam" id="PF00188"/>
    </source>
</evidence>
<dbReference type="PANTHER" id="PTHR31157:SF1">
    <property type="entry name" value="SCP DOMAIN-CONTAINING PROTEIN"/>
    <property type="match status" value="1"/>
</dbReference>
<protein>
    <recommendedName>
        <fullName evidence="3">SCP domain-containing protein</fullName>
    </recommendedName>
</protein>
<feature type="chain" id="PRO_5038444171" description="SCP domain-containing protein" evidence="2">
    <location>
        <begin position="23"/>
        <end position="595"/>
    </location>
</feature>
<dbReference type="AlphaFoldDB" id="A0A4R5KGV5"/>
<keyword evidence="2" id="KW-0732">Signal</keyword>
<accession>A0A4R5KGV5</accession>
<gene>
    <name evidence="4" type="ORF">E1809_13870</name>
</gene>
<evidence type="ECO:0000313" key="5">
    <source>
        <dbReference type="Proteomes" id="UP000295511"/>
    </source>
</evidence>
<dbReference type="EMBL" id="SMRU01000015">
    <property type="protein sequence ID" value="TDF94631.1"/>
    <property type="molecule type" value="Genomic_DNA"/>
</dbReference>
<reference evidence="4 5" key="1">
    <citation type="submission" date="2019-03" db="EMBL/GenBank/DDBJ databases">
        <title>Whole genome sequence of Arthrobacter sp JH1-1.</title>
        <authorList>
            <person name="Trinh H.N."/>
        </authorList>
    </citation>
    <scope>NUCLEOTIDE SEQUENCE [LARGE SCALE GENOMIC DNA]</scope>
    <source>
        <strain evidence="4 5">JH1-1</strain>
    </source>
</reference>
<feature type="compositionally biased region" description="Low complexity" evidence="1">
    <location>
        <begin position="101"/>
        <end position="131"/>
    </location>
</feature>
<dbReference type="SUPFAM" id="SSF69318">
    <property type="entry name" value="Integrin alpha N-terminal domain"/>
    <property type="match status" value="1"/>
</dbReference>
<dbReference type="InterPro" id="IPR028994">
    <property type="entry name" value="Integrin_alpha_N"/>
</dbReference>
<organism evidence="4 5">
    <name type="scientific">Arthrobacter terricola</name>
    <dbReference type="NCBI Taxonomy" id="2547396"/>
    <lineage>
        <taxon>Bacteria</taxon>
        <taxon>Bacillati</taxon>
        <taxon>Actinomycetota</taxon>
        <taxon>Actinomycetes</taxon>
        <taxon>Micrococcales</taxon>
        <taxon>Micrococcaceae</taxon>
        <taxon>Arthrobacter</taxon>
    </lineage>
</organism>
<evidence type="ECO:0000256" key="1">
    <source>
        <dbReference type="SAM" id="MobiDB-lite"/>
    </source>
</evidence>
<dbReference type="InterPro" id="IPR014044">
    <property type="entry name" value="CAP_dom"/>
</dbReference>
<evidence type="ECO:0000256" key="2">
    <source>
        <dbReference type="SAM" id="SignalP"/>
    </source>
</evidence>